<name>A0ABU2G1D1_9EURY</name>
<evidence type="ECO:0000256" key="1">
    <source>
        <dbReference type="SAM" id="MobiDB-lite"/>
    </source>
</evidence>
<proteinExistence type="predicted"/>
<sequence>MTVEDVELSIPETADEEEAAAIVAAVGAHLRDRRAAAAAAAAASDGEESWDGEKWSFAGRLDGVGRPAARVPDGAPREKWSAAGRTDRF</sequence>
<organism evidence="2 3">
    <name type="scientific">Halogeometricum luteum</name>
    <dbReference type="NCBI Taxonomy" id="2950537"/>
    <lineage>
        <taxon>Archaea</taxon>
        <taxon>Methanobacteriati</taxon>
        <taxon>Methanobacteriota</taxon>
        <taxon>Stenosarchaea group</taxon>
        <taxon>Halobacteria</taxon>
        <taxon>Halobacteriales</taxon>
        <taxon>Haloferacaceae</taxon>
        <taxon>Halogeometricum</taxon>
    </lineage>
</organism>
<dbReference type="InterPro" id="IPR058335">
    <property type="entry name" value="PccX"/>
</dbReference>
<dbReference type="Proteomes" id="UP001254813">
    <property type="component" value="Unassembled WGS sequence"/>
</dbReference>
<feature type="region of interest" description="Disordered" evidence="1">
    <location>
        <begin position="67"/>
        <end position="89"/>
    </location>
</feature>
<keyword evidence="3" id="KW-1185">Reference proteome</keyword>
<evidence type="ECO:0000313" key="3">
    <source>
        <dbReference type="Proteomes" id="UP001254813"/>
    </source>
</evidence>
<dbReference type="Pfam" id="PF26062">
    <property type="entry name" value="DUF8022"/>
    <property type="match status" value="1"/>
</dbReference>
<reference evidence="2 3" key="1">
    <citation type="submission" date="2022-06" db="EMBL/GenBank/DDBJ databases">
        <title>Halogeometricum sp. a new haloarchaeum isolate from saline soil.</title>
        <authorList>
            <person name="Strakova D."/>
            <person name="Galisteo C."/>
            <person name="Sanchez-Porro C."/>
            <person name="Ventosa A."/>
        </authorList>
    </citation>
    <scope>NUCLEOTIDE SEQUENCE [LARGE SCALE GENOMIC DNA]</scope>
    <source>
        <strain evidence="3">S3BR25-2</strain>
    </source>
</reference>
<accession>A0ABU2G1D1</accession>
<dbReference type="EMBL" id="JAMQOQ010000002">
    <property type="protein sequence ID" value="MDS0294587.1"/>
    <property type="molecule type" value="Genomic_DNA"/>
</dbReference>
<dbReference type="RefSeq" id="WP_310928411.1">
    <property type="nucleotide sequence ID" value="NZ_JAMQOQ010000002.1"/>
</dbReference>
<evidence type="ECO:0000313" key="2">
    <source>
        <dbReference type="EMBL" id="MDS0294587.1"/>
    </source>
</evidence>
<protein>
    <submittedName>
        <fullName evidence="2">Acc operon protein</fullName>
    </submittedName>
</protein>
<comment type="caution">
    <text evidence="2">The sequence shown here is derived from an EMBL/GenBank/DDBJ whole genome shotgun (WGS) entry which is preliminary data.</text>
</comment>
<gene>
    <name evidence="2" type="ORF">NDI79_10425</name>
</gene>
<feature type="compositionally biased region" description="Basic and acidic residues" evidence="1">
    <location>
        <begin position="75"/>
        <end position="89"/>
    </location>
</feature>